<dbReference type="Pfam" id="PF26215">
    <property type="entry name" value="HTH_animal"/>
    <property type="match status" value="1"/>
</dbReference>
<dbReference type="InterPro" id="IPR000477">
    <property type="entry name" value="RT_dom"/>
</dbReference>
<keyword evidence="3" id="KW-1185">Reference proteome</keyword>
<evidence type="ECO:0000313" key="2">
    <source>
        <dbReference type="EMBL" id="CAF1598494.1"/>
    </source>
</evidence>
<name>A0A816AJX2_9BILA</name>
<dbReference type="PANTHER" id="PTHR21301:SF10">
    <property type="entry name" value="REVERSE TRANSCRIPTASE DOMAIN-CONTAINING PROTEIN"/>
    <property type="match status" value="1"/>
</dbReference>
<feature type="domain" description="Reverse transcriptase" evidence="1">
    <location>
        <begin position="40"/>
        <end position="271"/>
    </location>
</feature>
<dbReference type="AlphaFoldDB" id="A0A816AJX2"/>
<evidence type="ECO:0000313" key="3">
    <source>
        <dbReference type="Proteomes" id="UP000663870"/>
    </source>
</evidence>
<proteinExistence type="predicted"/>
<dbReference type="PANTHER" id="PTHR21301">
    <property type="entry name" value="REVERSE TRANSCRIPTASE"/>
    <property type="match status" value="1"/>
</dbReference>
<reference evidence="2" key="1">
    <citation type="submission" date="2021-02" db="EMBL/GenBank/DDBJ databases">
        <authorList>
            <person name="Nowell W R."/>
        </authorList>
    </citation>
    <scope>NUCLEOTIDE SEQUENCE</scope>
</reference>
<dbReference type="EMBL" id="CAJNOL010005012">
    <property type="protein sequence ID" value="CAF1598494.1"/>
    <property type="molecule type" value="Genomic_DNA"/>
</dbReference>
<gene>
    <name evidence="2" type="ORF">JXQ802_LOCUS48022</name>
</gene>
<organism evidence="2 3">
    <name type="scientific">Rotaria sordida</name>
    <dbReference type="NCBI Taxonomy" id="392033"/>
    <lineage>
        <taxon>Eukaryota</taxon>
        <taxon>Metazoa</taxon>
        <taxon>Spiralia</taxon>
        <taxon>Gnathifera</taxon>
        <taxon>Rotifera</taxon>
        <taxon>Eurotatoria</taxon>
        <taxon>Bdelloidea</taxon>
        <taxon>Philodinida</taxon>
        <taxon>Philodinidae</taxon>
        <taxon>Rotaria</taxon>
    </lineage>
</organism>
<sequence>MEKTKAYKCLGTEDPLPDLIHRTNKYLLDLRLTKWITQKQYEKLCINPNEVELAHLYYLPKAHKPGTPLRPIISGLKHPTIKISKFLDELLRPLFDKMASETTVTSGFELVKQLQKWSKVNIRQETLFCTIDVADLYTMVPQTEGVLSLKKILSRFVMQSNYFSYNGQFYHQIRGGAMGSPRTLTVANCYMFFYEQQIIKQISNSGGLYFRYMDNIFIAINWPVRHLFKQIDKWNHFDENIKLSENIGSAVDFLDLHIENQDGQLFTTVYVKPSYEPYYLPFNSIHPLHMKKNIIFTMVLRTIRYCSTFQAYLNEREQLRIGLLLNKYPNKFINEQFQYILLKFKIDQLLTVNNYDNYRQKVIDSPIKEKVPIDYGKTMFVHFTYCSNMKTFPGKFHTLWNKYFGESPINEVIPVLGTRNMMKQPFLESLSECISFEDKYSDVKPYFIRSAFKLKEKHSP</sequence>
<dbReference type="Proteomes" id="UP000663870">
    <property type="component" value="Unassembled WGS sequence"/>
</dbReference>
<comment type="caution">
    <text evidence="2">The sequence shown here is derived from an EMBL/GenBank/DDBJ whole genome shotgun (WGS) entry which is preliminary data.</text>
</comment>
<accession>A0A816AJX2</accession>
<dbReference type="PROSITE" id="PS50878">
    <property type="entry name" value="RT_POL"/>
    <property type="match status" value="1"/>
</dbReference>
<protein>
    <recommendedName>
        <fullName evidence="1">Reverse transcriptase domain-containing protein</fullName>
    </recommendedName>
</protein>
<evidence type="ECO:0000259" key="1">
    <source>
        <dbReference type="PROSITE" id="PS50878"/>
    </source>
</evidence>
<dbReference type="InterPro" id="IPR058912">
    <property type="entry name" value="HTH_animal"/>
</dbReference>